<gene>
    <name evidence="2" type="ORF">SAMN04488502_102133</name>
</gene>
<sequence>MDKKNISHAFSTFIEEAPGHSQAWLGAVRQLDAAGALEQKTAELAYLAVLAAMRLEGGISFHVKQAKALGASREEIISAILVGLPAAGNTVIQSLPIALAAFDD</sequence>
<dbReference type="EMBL" id="FNHB01000002">
    <property type="protein sequence ID" value="SDM09014.1"/>
    <property type="molecule type" value="Genomic_DNA"/>
</dbReference>
<dbReference type="Pfam" id="PF02627">
    <property type="entry name" value="CMD"/>
    <property type="match status" value="1"/>
</dbReference>
<dbReference type="STRING" id="146817.SAMN04488502_102133"/>
<dbReference type="AlphaFoldDB" id="A0A1G9QD57"/>
<keyword evidence="2" id="KW-0575">Peroxidase</keyword>
<accession>A0A1G9QD57</accession>
<dbReference type="Gene3D" id="1.20.1290.10">
    <property type="entry name" value="AhpD-like"/>
    <property type="match status" value="1"/>
</dbReference>
<dbReference type="Proteomes" id="UP000214880">
    <property type="component" value="Unassembled WGS sequence"/>
</dbReference>
<dbReference type="OrthoDB" id="9154867at2"/>
<keyword evidence="2" id="KW-0560">Oxidoreductase</keyword>
<reference evidence="2 3" key="1">
    <citation type="submission" date="2016-10" db="EMBL/GenBank/DDBJ databases">
        <authorList>
            <person name="de Groot N.N."/>
        </authorList>
    </citation>
    <scope>NUCLEOTIDE SEQUENCE [LARGE SCALE GENOMIC DNA]</scope>
    <source>
        <strain evidence="2 3">DSM 1736</strain>
    </source>
</reference>
<dbReference type="SUPFAM" id="SSF69118">
    <property type="entry name" value="AhpD-like"/>
    <property type="match status" value="1"/>
</dbReference>
<dbReference type="GO" id="GO:0051920">
    <property type="term" value="F:peroxiredoxin activity"/>
    <property type="evidence" value="ECO:0007669"/>
    <property type="project" value="InterPro"/>
</dbReference>
<keyword evidence="3" id="KW-1185">Reference proteome</keyword>
<evidence type="ECO:0000259" key="1">
    <source>
        <dbReference type="Pfam" id="PF02627"/>
    </source>
</evidence>
<organism evidence="2 3">
    <name type="scientific">Dendrosporobacter quercicolus</name>
    <dbReference type="NCBI Taxonomy" id="146817"/>
    <lineage>
        <taxon>Bacteria</taxon>
        <taxon>Bacillati</taxon>
        <taxon>Bacillota</taxon>
        <taxon>Negativicutes</taxon>
        <taxon>Selenomonadales</taxon>
        <taxon>Sporomusaceae</taxon>
        <taxon>Dendrosporobacter</taxon>
    </lineage>
</organism>
<evidence type="ECO:0000313" key="2">
    <source>
        <dbReference type="EMBL" id="SDM09014.1"/>
    </source>
</evidence>
<dbReference type="PANTHER" id="PTHR33930">
    <property type="entry name" value="ALKYL HYDROPEROXIDE REDUCTASE AHPD"/>
    <property type="match status" value="1"/>
</dbReference>
<name>A0A1G9QD57_9FIRM</name>
<feature type="domain" description="Carboxymuconolactone decarboxylase-like" evidence="1">
    <location>
        <begin position="23"/>
        <end position="93"/>
    </location>
</feature>
<dbReference type="PANTHER" id="PTHR33930:SF2">
    <property type="entry name" value="BLR3452 PROTEIN"/>
    <property type="match status" value="1"/>
</dbReference>
<dbReference type="InterPro" id="IPR003779">
    <property type="entry name" value="CMD-like"/>
</dbReference>
<protein>
    <submittedName>
        <fullName evidence="2">Uncharacterized conserved protein YurZ, alkylhydroperoxidase/carboxymuconolactone decarboxylase family</fullName>
    </submittedName>
</protein>
<evidence type="ECO:0000313" key="3">
    <source>
        <dbReference type="Proteomes" id="UP000214880"/>
    </source>
</evidence>
<proteinExistence type="predicted"/>
<dbReference type="InterPro" id="IPR029032">
    <property type="entry name" value="AhpD-like"/>
</dbReference>
<dbReference type="RefSeq" id="WP_092070322.1">
    <property type="nucleotide sequence ID" value="NZ_FNHB01000002.1"/>
</dbReference>